<evidence type="ECO:0000313" key="3">
    <source>
        <dbReference type="Proteomes" id="UP001555786"/>
    </source>
</evidence>
<name>A0ABV3PRV9_9HYPH</name>
<proteinExistence type="predicted"/>
<dbReference type="EMBL" id="JBFNQD010000008">
    <property type="protein sequence ID" value="MEW9308382.1"/>
    <property type="molecule type" value="Genomic_DNA"/>
</dbReference>
<evidence type="ECO:0000313" key="2">
    <source>
        <dbReference type="EMBL" id="MEW9308382.1"/>
    </source>
</evidence>
<reference evidence="2 3" key="1">
    <citation type="submission" date="2024-07" db="EMBL/GenBank/DDBJ databases">
        <title>Description of Labrys sedimenti sp. nov., isolated from a diclofenac-degrading enrichment culture.</title>
        <authorList>
            <person name="Tancsics A."/>
            <person name="Csepanyi A."/>
        </authorList>
    </citation>
    <scope>NUCLEOTIDE SEQUENCE [LARGE SCALE GENOMIC DNA]</scope>
    <source>
        <strain evidence="2 3">LMG 23578</strain>
    </source>
</reference>
<accession>A0ABV3PRV9</accession>
<protein>
    <submittedName>
        <fullName evidence="2">Uncharacterized protein</fullName>
    </submittedName>
</protein>
<feature type="compositionally biased region" description="Basic and acidic residues" evidence="1">
    <location>
        <begin position="62"/>
        <end position="76"/>
    </location>
</feature>
<evidence type="ECO:0000256" key="1">
    <source>
        <dbReference type="SAM" id="MobiDB-lite"/>
    </source>
</evidence>
<organism evidence="2 3">
    <name type="scientific">Labrys neptuniae</name>
    <dbReference type="NCBI Taxonomy" id="376174"/>
    <lineage>
        <taxon>Bacteria</taxon>
        <taxon>Pseudomonadati</taxon>
        <taxon>Pseudomonadota</taxon>
        <taxon>Alphaproteobacteria</taxon>
        <taxon>Hyphomicrobiales</taxon>
        <taxon>Xanthobacteraceae</taxon>
        <taxon>Labrys</taxon>
    </lineage>
</organism>
<feature type="region of interest" description="Disordered" evidence="1">
    <location>
        <begin position="42"/>
        <end position="107"/>
    </location>
</feature>
<comment type="caution">
    <text evidence="2">The sequence shown here is derived from an EMBL/GenBank/DDBJ whole genome shotgun (WGS) entry which is preliminary data.</text>
</comment>
<gene>
    <name evidence="2" type="ORF">ABXS05_22710</name>
</gene>
<keyword evidence="3" id="KW-1185">Reference proteome</keyword>
<sequence length="107" mass="11569">MPNAFIGRRRPCTDRRDWAEHAIVITPGCGPARLSSTGMRVPQALPAGMGTKGRSKASAARTDGRFFKKQAPHELIHATQGADAGWEKKRGDRAGYPASGHQIMSDE</sequence>
<dbReference type="Proteomes" id="UP001555786">
    <property type="component" value="Unassembled WGS sequence"/>
</dbReference>
<dbReference type="RefSeq" id="WP_367625471.1">
    <property type="nucleotide sequence ID" value="NZ_JBFNQD010000008.1"/>
</dbReference>